<dbReference type="InterPro" id="IPR025959">
    <property type="entry name" value="Winged_HTH_dom"/>
</dbReference>
<dbReference type="EMBL" id="WSZM01000094">
    <property type="protein sequence ID" value="KAF4042950.1"/>
    <property type="molecule type" value="Genomic_DNA"/>
</dbReference>
<evidence type="ECO:0000259" key="1">
    <source>
        <dbReference type="Pfam" id="PF13592"/>
    </source>
</evidence>
<dbReference type="AlphaFoldDB" id="A0A833WMZ7"/>
<gene>
    <name evidence="2" type="ORF">GN244_ATG04756</name>
</gene>
<accession>A0A833WMZ7</accession>
<reference evidence="2" key="1">
    <citation type="submission" date="2020-04" db="EMBL/GenBank/DDBJ databases">
        <title>Hybrid Assembly of Korean Phytophthora infestans isolates.</title>
        <authorList>
            <person name="Prokchorchik M."/>
            <person name="Lee Y."/>
            <person name="Seo J."/>
            <person name="Cho J.-H."/>
            <person name="Park Y.-E."/>
            <person name="Jang D.-C."/>
            <person name="Im J.-S."/>
            <person name="Choi J.-G."/>
            <person name="Park H.-J."/>
            <person name="Lee G.-B."/>
            <person name="Lee Y.-G."/>
            <person name="Hong S.-Y."/>
            <person name="Cho K."/>
            <person name="Sohn K.H."/>
        </authorList>
    </citation>
    <scope>NUCLEOTIDE SEQUENCE</scope>
    <source>
        <strain evidence="2">KR_1_A1</strain>
    </source>
</reference>
<proteinExistence type="predicted"/>
<sequence length="214" mass="24397">MAQGRKLSDEQIGMVIHAYKFFLAEKNEGYSRGKRTRSLVAQYLGVAASTVSAVWASHMKQEGASSAEESRGRPRSFNDGDVELAIRAYVNECNHQRQPITAKLVAEEVETRTSIRIEYRSMCRLLRRLGYKYIKGEKRHYLAESAANVAYRATYLQRKLLKRNQSNNPILPEVYLDESYVNVNHVRGTTWLPPDAKRFSASGQGARRNLSPRK</sequence>
<evidence type="ECO:0000313" key="3">
    <source>
        <dbReference type="Proteomes" id="UP000602510"/>
    </source>
</evidence>
<comment type="caution">
    <text evidence="2">The sequence shown here is derived from an EMBL/GenBank/DDBJ whole genome shotgun (WGS) entry which is preliminary data.</text>
</comment>
<dbReference type="Proteomes" id="UP000602510">
    <property type="component" value="Unassembled WGS sequence"/>
</dbReference>
<name>A0A833WMZ7_PHYIN</name>
<dbReference type="Pfam" id="PF13592">
    <property type="entry name" value="HTH_33"/>
    <property type="match status" value="1"/>
</dbReference>
<evidence type="ECO:0000313" key="2">
    <source>
        <dbReference type="EMBL" id="KAF4042950.1"/>
    </source>
</evidence>
<protein>
    <submittedName>
        <fullName evidence="2">Winged helix-turn helix</fullName>
    </submittedName>
</protein>
<dbReference type="InterPro" id="IPR009057">
    <property type="entry name" value="Homeodomain-like_sf"/>
</dbReference>
<organism evidence="2 3">
    <name type="scientific">Phytophthora infestans</name>
    <name type="common">Potato late blight agent</name>
    <name type="synonym">Botrytis infestans</name>
    <dbReference type="NCBI Taxonomy" id="4787"/>
    <lineage>
        <taxon>Eukaryota</taxon>
        <taxon>Sar</taxon>
        <taxon>Stramenopiles</taxon>
        <taxon>Oomycota</taxon>
        <taxon>Peronosporomycetes</taxon>
        <taxon>Peronosporales</taxon>
        <taxon>Peronosporaceae</taxon>
        <taxon>Phytophthora</taxon>
    </lineage>
</organism>
<dbReference type="SUPFAM" id="SSF46689">
    <property type="entry name" value="Homeodomain-like"/>
    <property type="match status" value="1"/>
</dbReference>
<keyword evidence="3" id="KW-1185">Reference proteome</keyword>
<feature type="domain" description="Winged helix-turn helix" evidence="1">
    <location>
        <begin position="100"/>
        <end position="147"/>
    </location>
</feature>